<reference evidence="1 2" key="1">
    <citation type="submission" date="2013-02" db="EMBL/GenBank/DDBJ databases">
        <authorList>
            <person name="Fiebig A."/>
            <person name="Goeker M."/>
            <person name="Klenk H.-P.P."/>
        </authorList>
    </citation>
    <scope>NUCLEOTIDE SEQUENCE [LARGE SCALE GENOMIC DNA]</scope>
    <source>
        <strain evidence="1 2">DSM 19309</strain>
    </source>
</reference>
<gene>
    <name evidence="1" type="ORF">Rumeso_04061</name>
</gene>
<dbReference type="STRING" id="442562.Rumeso_04061"/>
<name>A0A017HJ42_9RHOB</name>
<sequence length="120" mass="13568">MLIDSFLFRLGAVLSALVEEAVEAVLIRESDLFVSIRLTHDLRDLEHCGVIPSADEILAIHERIRHHFRIATLRGEDGADALNRAWADGRMVLDMLVWLSRHLQERELFPGLAAFVETPA</sequence>
<accession>A0A017HJ42</accession>
<dbReference type="AlphaFoldDB" id="A0A017HJ42"/>
<dbReference type="RefSeq" id="WP_037280192.1">
    <property type="nucleotide sequence ID" value="NZ_KK088571.1"/>
</dbReference>
<keyword evidence="2" id="KW-1185">Reference proteome</keyword>
<dbReference type="HOGENOM" id="CLU_2047995_0_0_5"/>
<proteinExistence type="predicted"/>
<evidence type="ECO:0000313" key="2">
    <source>
        <dbReference type="Proteomes" id="UP000019666"/>
    </source>
</evidence>
<protein>
    <submittedName>
        <fullName evidence="1">Uncharacterized protein</fullName>
    </submittedName>
</protein>
<dbReference type="EMBL" id="AOSK01000116">
    <property type="protein sequence ID" value="EYD74376.1"/>
    <property type="molecule type" value="Genomic_DNA"/>
</dbReference>
<dbReference type="Proteomes" id="UP000019666">
    <property type="component" value="Unassembled WGS sequence"/>
</dbReference>
<evidence type="ECO:0000313" key="1">
    <source>
        <dbReference type="EMBL" id="EYD74376.1"/>
    </source>
</evidence>
<organism evidence="1 2">
    <name type="scientific">Rubellimicrobium mesophilum DSM 19309</name>
    <dbReference type="NCBI Taxonomy" id="442562"/>
    <lineage>
        <taxon>Bacteria</taxon>
        <taxon>Pseudomonadati</taxon>
        <taxon>Pseudomonadota</taxon>
        <taxon>Alphaproteobacteria</taxon>
        <taxon>Rhodobacterales</taxon>
        <taxon>Roseobacteraceae</taxon>
        <taxon>Rubellimicrobium</taxon>
    </lineage>
</organism>
<comment type="caution">
    <text evidence="1">The sequence shown here is derived from an EMBL/GenBank/DDBJ whole genome shotgun (WGS) entry which is preliminary data.</text>
</comment>